<protein>
    <submittedName>
        <fullName evidence="2">Uncharacterized protein</fullName>
    </submittedName>
</protein>
<comment type="caution">
    <text evidence="2">The sequence shown here is derived from an EMBL/GenBank/DDBJ whole genome shotgun (WGS) entry which is preliminary data.</text>
</comment>
<dbReference type="Proteomes" id="UP001446871">
    <property type="component" value="Unassembled WGS sequence"/>
</dbReference>
<feature type="chain" id="PRO_5046420254" evidence="1">
    <location>
        <begin position="20"/>
        <end position="108"/>
    </location>
</feature>
<name>A0ABR1UXM4_9PEZI</name>
<evidence type="ECO:0000256" key="1">
    <source>
        <dbReference type="SAM" id="SignalP"/>
    </source>
</evidence>
<gene>
    <name evidence="2" type="ORF">PG996_008292</name>
</gene>
<keyword evidence="3" id="KW-1185">Reference proteome</keyword>
<sequence length="108" mass="11661">MKSTLFFGVLAAMSGFAAAAPAPVPGALEPRWRWSTWADADSSEEGVMAKPGAASKLAAAKRWAWTKWEDATEDTESSPVSEAKAAAKRWAWTKWEDATEDTKEDVAA</sequence>
<keyword evidence="1" id="KW-0732">Signal</keyword>
<dbReference type="EMBL" id="JAQQWM010000005">
    <property type="protein sequence ID" value="KAK8063640.1"/>
    <property type="molecule type" value="Genomic_DNA"/>
</dbReference>
<proteinExistence type="predicted"/>
<evidence type="ECO:0000313" key="3">
    <source>
        <dbReference type="Proteomes" id="UP001446871"/>
    </source>
</evidence>
<feature type="signal peptide" evidence="1">
    <location>
        <begin position="1"/>
        <end position="19"/>
    </location>
</feature>
<reference evidence="2 3" key="1">
    <citation type="submission" date="2023-01" db="EMBL/GenBank/DDBJ databases">
        <title>Analysis of 21 Apiospora genomes using comparative genomics revels a genus with tremendous synthesis potential of carbohydrate active enzymes and secondary metabolites.</title>
        <authorList>
            <person name="Sorensen T."/>
        </authorList>
    </citation>
    <scope>NUCLEOTIDE SEQUENCE [LARGE SCALE GENOMIC DNA]</scope>
    <source>
        <strain evidence="2 3">CBS 83171</strain>
    </source>
</reference>
<accession>A0ABR1UXM4</accession>
<organism evidence="2 3">
    <name type="scientific">Apiospora saccharicola</name>
    <dbReference type="NCBI Taxonomy" id="335842"/>
    <lineage>
        <taxon>Eukaryota</taxon>
        <taxon>Fungi</taxon>
        <taxon>Dikarya</taxon>
        <taxon>Ascomycota</taxon>
        <taxon>Pezizomycotina</taxon>
        <taxon>Sordariomycetes</taxon>
        <taxon>Xylariomycetidae</taxon>
        <taxon>Amphisphaeriales</taxon>
        <taxon>Apiosporaceae</taxon>
        <taxon>Apiospora</taxon>
    </lineage>
</organism>
<evidence type="ECO:0000313" key="2">
    <source>
        <dbReference type="EMBL" id="KAK8063640.1"/>
    </source>
</evidence>